<evidence type="ECO:0000256" key="1">
    <source>
        <dbReference type="SAM" id="SignalP"/>
    </source>
</evidence>
<evidence type="ECO:0000313" key="3">
    <source>
        <dbReference type="Proteomes" id="UP000256429"/>
    </source>
</evidence>
<dbReference type="AlphaFoldDB" id="A0A3D9RQ09"/>
<dbReference type="OrthoDB" id="792965at2"/>
<sequence length="299" mass="35471">MKQFIKKSSLFIFLCALSIGLTSSLFNNYIGEKASFKLPKNVKNVVFGHSHPEVAFNDSLIANFKNLAQSGESYFYTYLKAKLVLNQNPQIKNIFIEFSNIDVTKNRDLEIWNDKYINWRYPIYAALMNTNERFFLATKNPSKFLNTLPKTFKKQLKRIHTGQYNYELKTSGYLFIKESKLDSLLSVNTNNIIPKLDYYKASTYNILYLEKLVSLCKSKNLNIYFIRSPLYKDSYFLSNNKLFYKIKSEKFSNITFIDFVDFPLENNEYRDFHHLNNKGARKFSLWFNDWLYKNINYKN</sequence>
<organism evidence="2 3">
    <name type="scientific">Lutibacter oceani</name>
    <dbReference type="NCBI Taxonomy" id="1853311"/>
    <lineage>
        <taxon>Bacteria</taxon>
        <taxon>Pseudomonadati</taxon>
        <taxon>Bacteroidota</taxon>
        <taxon>Flavobacteriia</taxon>
        <taxon>Flavobacteriales</taxon>
        <taxon>Flavobacteriaceae</taxon>
        <taxon>Lutibacter</taxon>
    </lineage>
</organism>
<accession>A0A3D9RQ09</accession>
<comment type="caution">
    <text evidence="2">The sequence shown here is derived from an EMBL/GenBank/DDBJ whole genome shotgun (WGS) entry which is preliminary data.</text>
</comment>
<dbReference type="RefSeq" id="WP_115879760.1">
    <property type="nucleotide sequence ID" value="NZ_QTTQ01000010.1"/>
</dbReference>
<protein>
    <submittedName>
        <fullName evidence="2">Uncharacterized protein</fullName>
    </submittedName>
</protein>
<reference evidence="2 3" key="1">
    <citation type="submission" date="2018-08" db="EMBL/GenBank/DDBJ databases">
        <title>Genomic Encyclopedia of Type Strains, Phase III (KMG-III): the genomes of soil and plant-associated and newly described type strains.</title>
        <authorList>
            <person name="Whitman W."/>
        </authorList>
    </citation>
    <scope>NUCLEOTIDE SEQUENCE [LARGE SCALE GENOMIC DNA]</scope>
    <source>
        <strain evidence="2 3">325-5</strain>
    </source>
</reference>
<dbReference type="EMBL" id="QTTQ01000010">
    <property type="protein sequence ID" value="REE81990.1"/>
    <property type="molecule type" value="Genomic_DNA"/>
</dbReference>
<dbReference type="Proteomes" id="UP000256429">
    <property type="component" value="Unassembled WGS sequence"/>
</dbReference>
<keyword evidence="3" id="KW-1185">Reference proteome</keyword>
<proteinExistence type="predicted"/>
<name>A0A3D9RQ09_9FLAO</name>
<feature type="chain" id="PRO_5017702049" evidence="1">
    <location>
        <begin position="28"/>
        <end position="299"/>
    </location>
</feature>
<feature type="signal peptide" evidence="1">
    <location>
        <begin position="1"/>
        <end position="27"/>
    </location>
</feature>
<evidence type="ECO:0000313" key="2">
    <source>
        <dbReference type="EMBL" id="REE81990.1"/>
    </source>
</evidence>
<gene>
    <name evidence="2" type="ORF">BX611_1533</name>
</gene>
<keyword evidence="1" id="KW-0732">Signal</keyword>